<sequence>MFIDSDSDSDLEDAILLYSAVLAESIKKQKKKRQNKSIYLKKRQKSGRFARDFQDLIKDPIRFCENFHMDVKTFQRILSMVTPYLKPKKMTRPTDGISPNQKLAAVLEYFACGSLQRHIASVYRISKQHFGKIIDEVSIALISALNEYIPPYDANVMINAANDFNYQWSFPNCVGSIDGKHIAIKCPPKAGSMFFNYKGYHSIVLLGVADAKYKFSYIDVGAYGSEGDAGVFSSSKLGKAMVNESLPFPPDAKIHDKRLPFFFVGDDAFPLGKRLIKPYVPKRNQMLEPEKTIFNYRVSRARRCVENAFGILCSRWYCLARTMFCSPDRAQKIVAACCYLHNFLTSLNPRVYCPTRYADYIDSSGNLIEGEWRNNIPANSLFSSTINPTQGRPTDIGKTTRDSLKEFVNSPEGSVPWQKKITHQTNKNL</sequence>
<name>A0A7R8UQM6_HERIL</name>
<gene>
    <name evidence="9" type="ORF">HERILL_LOCUS7727</name>
</gene>
<keyword evidence="5" id="KW-0479">Metal-binding</keyword>
<dbReference type="GO" id="GO:0046872">
    <property type="term" value="F:metal ion binding"/>
    <property type="evidence" value="ECO:0007669"/>
    <property type="project" value="UniProtKB-KW"/>
</dbReference>
<protein>
    <recommendedName>
        <fullName evidence="8">DDE Tnp4 domain-containing protein</fullName>
    </recommendedName>
</protein>
<evidence type="ECO:0000256" key="5">
    <source>
        <dbReference type="ARBA" id="ARBA00022723"/>
    </source>
</evidence>
<dbReference type="EMBL" id="LR899011">
    <property type="protein sequence ID" value="CAD7084853.1"/>
    <property type="molecule type" value="Genomic_DNA"/>
</dbReference>
<feature type="domain" description="DDE Tnp4" evidence="8">
    <location>
        <begin position="177"/>
        <end position="342"/>
    </location>
</feature>
<evidence type="ECO:0000256" key="4">
    <source>
        <dbReference type="ARBA" id="ARBA00022722"/>
    </source>
</evidence>
<dbReference type="AlphaFoldDB" id="A0A7R8UQM6"/>
<dbReference type="OrthoDB" id="6627079at2759"/>
<keyword evidence="10" id="KW-1185">Reference proteome</keyword>
<evidence type="ECO:0000313" key="10">
    <source>
        <dbReference type="Proteomes" id="UP000594454"/>
    </source>
</evidence>
<comment type="cofactor">
    <cofactor evidence="1">
        <name>a divalent metal cation</name>
        <dbReference type="ChEBI" id="CHEBI:60240"/>
    </cofactor>
</comment>
<dbReference type="OMA" id="PRICYNT"/>
<dbReference type="GO" id="GO:0004518">
    <property type="term" value="F:nuclease activity"/>
    <property type="evidence" value="ECO:0007669"/>
    <property type="project" value="UniProtKB-KW"/>
</dbReference>
<keyword evidence="4" id="KW-0540">Nuclease</keyword>
<dbReference type="Proteomes" id="UP000594454">
    <property type="component" value="Chromosome 3"/>
</dbReference>
<proteinExistence type="inferred from homology"/>
<evidence type="ECO:0000256" key="1">
    <source>
        <dbReference type="ARBA" id="ARBA00001968"/>
    </source>
</evidence>
<dbReference type="GO" id="GO:0016787">
    <property type="term" value="F:hydrolase activity"/>
    <property type="evidence" value="ECO:0007669"/>
    <property type="project" value="UniProtKB-KW"/>
</dbReference>
<dbReference type="GO" id="GO:0005634">
    <property type="term" value="C:nucleus"/>
    <property type="evidence" value="ECO:0007669"/>
    <property type="project" value="UniProtKB-SubCell"/>
</dbReference>
<evidence type="ECO:0000256" key="2">
    <source>
        <dbReference type="ARBA" id="ARBA00004123"/>
    </source>
</evidence>
<comment type="subcellular location">
    <subcellularLocation>
        <location evidence="2">Nucleus</location>
    </subcellularLocation>
</comment>
<evidence type="ECO:0000256" key="7">
    <source>
        <dbReference type="ARBA" id="ARBA00023242"/>
    </source>
</evidence>
<evidence type="ECO:0000313" key="9">
    <source>
        <dbReference type="EMBL" id="CAD7084853.1"/>
    </source>
</evidence>
<dbReference type="InterPro" id="IPR045249">
    <property type="entry name" value="HARBI1-like"/>
</dbReference>
<comment type="similarity">
    <text evidence="3">Belongs to the HARBI1 family.</text>
</comment>
<evidence type="ECO:0000256" key="6">
    <source>
        <dbReference type="ARBA" id="ARBA00022801"/>
    </source>
</evidence>
<evidence type="ECO:0000259" key="8">
    <source>
        <dbReference type="Pfam" id="PF13359"/>
    </source>
</evidence>
<reference evidence="9 10" key="1">
    <citation type="submission" date="2020-11" db="EMBL/GenBank/DDBJ databases">
        <authorList>
            <person name="Wallbank WR R."/>
            <person name="Pardo Diaz C."/>
            <person name="Kozak K."/>
            <person name="Martin S."/>
            <person name="Jiggins C."/>
            <person name="Moest M."/>
            <person name="Warren A I."/>
            <person name="Generalovic N T."/>
            <person name="Byers J.R.P. K."/>
            <person name="Montejo-Kovacevich G."/>
            <person name="Yen C E."/>
        </authorList>
    </citation>
    <scope>NUCLEOTIDE SEQUENCE [LARGE SCALE GENOMIC DNA]</scope>
</reference>
<dbReference type="PANTHER" id="PTHR22930:SF269">
    <property type="entry name" value="NUCLEASE HARBI1-LIKE PROTEIN"/>
    <property type="match status" value="1"/>
</dbReference>
<dbReference type="InterPro" id="IPR027806">
    <property type="entry name" value="HARBI1_dom"/>
</dbReference>
<accession>A0A7R8UQM6</accession>
<dbReference type="PANTHER" id="PTHR22930">
    <property type="match status" value="1"/>
</dbReference>
<dbReference type="Pfam" id="PF13359">
    <property type="entry name" value="DDE_Tnp_4"/>
    <property type="match status" value="1"/>
</dbReference>
<keyword evidence="7" id="KW-0539">Nucleus</keyword>
<keyword evidence="6" id="KW-0378">Hydrolase</keyword>
<dbReference type="FunCoup" id="A0A7R8UQM6">
    <property type="interactions" value="1"/>
</dbReference>
<evidence type="ECO:0000256" key="3">
    <source>
        <dbReference type="ARBA" id="ARBA00006958"/>
    </source>
</evidence>
<organism evidence="9 10">
    <name type="scientific">Hermetia illucens</name>
    <name type="common">Black soldier fly</name>
    <dbReference type="NCBI Taxonomy" id="343691"/>
    <lineage>
        <taxon>Eukaryota</taxon>
        <taxon>Metazoa</taxon>
        <taxon>Ecdysozoa</taxon>
        <taxon>Arthropoda</taxon>
        <taxon>Hexapoda</taxon>
        <taxon>Insecta</taxon>
        <taxon>Pterygota</taxon>
        <taxon>Neoptera</taxon>
        <taxon>Endopterygota</taxon>
        <taxon>Diptera</taxon>
        <taxon>Brachycera</taxon>
        <taxon>Stratiomyomorpha</taxon>
        <taxon>Stratiomyidae</taxon>
        <taxon>Hermetiinae</taxon>
        <taxon>Hermetia</taxon>
    </lineage>
</organism>
<dbReference type="InParanoid" id="A0A7R8UQM6"/>